<dbReference type="eggNOG" id="ENOG502SBH1">
    <property type="taxonomic scope" value="Eukaryota"/>
</dbReference>
<sequence>MKIFALLTLAATALAQNAGLNLPGGTNLTAGSDIIVQVTRVNSLTGSTELAVAIGLQTCPKGNCIPADEMLGTAQLYHGDFNPQFHEDYPSPYENFTVTIPASTPKGKAVVAVAHAALVGASNEPLFEVLNSTVTIA</sequence>
<gene>
    <name evidence="2" type="ORF">ANIA_07378</name>
</gene>
<dbReference type="RefSeq" id="XP_680647.1">
    <property type="nucleotide sequence ID" value="XM_675555.2"/>
</dbReference>
<dbReference type="GeneID" id="2870034"/>
<dbReference type="Pfam" id="PF19271">
    <property type="entry name" value="Nis1"/>
    <property type="match status" value="1"/>
</dbReference>
<reference evidence="3" key="2">
    <citation type="journal article" date="2009" name="Fungal Genet. Biol.">
        <title>The 2008 update of the Aspergillus nidulans genome annotation: a community effort.</title>
        <authorList>
            <person name="Wortman J.R."/>
            <person name="Gilsenan J.M."/>
            <person name="Joardar V."/>
            <person name="Deegan J."/>
            <person name="Clutterbuck J."/>
            <person name="Andersen M.R."/>
            <person name="Archer D."/>
            <person name="Bencina M."/>
            <person name="Braus G."/>
            <person name="Coutinho P."/>
            <person name="von Dohren H."/>
            <person name="Doonan J."/>
            <person name="Driessen A.J."/>
            <person name="Durek P."/>
            <person name="Espeso E."/>
            <person name="Fekete E."/>
            <person name="Flipphi M."/>
            <person name="Estrada C.G."/>
            <person name="Geysens S."/>
            <person name="Goldman G."/>
            <person name="de Groot P.W."/>
            <person name="Hansen K."/>
            <person name="Harris S.D."/>
            <person name="Heinekamp T."/>
            <person name="Helmstaedt K."/>
            <person name="Henrissat B."/>
            <person name="Hofmann G."/>
            <person name="Homan T."/>
            <person name="Horio T."/>
            <person name="Horiuchi H."/>
            <person name="James S."/>
            <person name="Jones M."/>
            <person name="Karaffa L."/>
            <person name="Karanyi Z."/>
            <person name="Kato M."/>
            <person name="Keller N."/>
            <person name="Kelly D.E."/>
            <person name="Kiel J.A."/>
            <person name="Kim J.M."/>
            <person name="van der Klei I.J."/>
            <person name="Klis F.M."/>
            <person name="Kovalchuk A."/>
            <person name="Krasevec N."/>
            <person name="Kubicek C.P."/>
            <person name="Liu B."/>
            <person name="Maccabe A."/>
            <person name="Meyer V."/>
            <person name="Mirabito P."/>
            <person name="Miskei M."/>
            <person name="Mos M."/>
            <person name="Mullins J."/>
            <person name="Nelson D.R."/>
            <person name="Nielsen J."/>
            <person name="Oakley B.R."/>
            <person name="Osmani S.A."/>
            <person name="Pakula T."/>
            <person name="Paszewski A."/>
            <person name="Paulsen I."/>
            <person name="Pilsyk S."/>
            <person name="Pocsi I."/>
            <person name="Punt P.J."/>
            <person name="Ram A.F."/>
            <person name="Ren Q."/>
            <person name="Robellet X."/>
            <person name="Robson G."/>
            <person name="Seiboth B."/>
            <person name="van Solingen P."/>
            <person name="Specht T."/>
            <person name="Sun J."/>
            <person name="Taheri-Talesh N."/>
            <person name="Takeshita N."/>
            <person name="Ussery D."/>
            <person name="vanKuyk P.A."/>
            <person name="Visser H."/>
            <person name="van de Vondervoort P.J."/>
            <person name="de Vries R.P."/>
            <person name="Walton J."/>
            <person name="Xiang X."/>
            <person name="Xiong Y."/>
            <person name="Zeng A.P."/>
            <person name="Brandt B.W."/>
            <person name="Cornell M.J."/>
            <person name="van den Hondel C.A."/>
            <person name="Visser J."/>
            <person name="Oliver S.G."/>
            <person name="Turner G."/>
        </authorList>
    </citation>
    <scope>GENOME REANNOTATION</scope>
    <source>
        <strain evidence="3">FGSC A4 / ATCC 38163 / CBS 112.46 / NRRL 194 / M139</strain>
    </source>
</reference>
<evidence type="ECO:0000313" key="2">
    <source>
        <dbReference type="EMBL" id="CBF78503.1"/>
    </source>
</evidence>
<dbReference type="InParanoid" id="Q5AWF2"/>
<name>Q5AWF2_EMENI</name>
<dbReference type="Proteomes" id="UP000000560">
    <property type="component" value="Chromosome IV"/>
</dbReference>
<dbReference type="InterPro" id="IPR045469">
    <property type="entry name" value="Nis1"/>
</dbReference>
<dbReference type="VEuPathDB" id="FungiDB:AN7378"/>
<dbReference type="HOGENOM" id="CLU_137500_1_2_1"/>
<protein>
    <submittedName>
        <fullName evidence="2">Uncharacterized protein</fullName>
    </submittedName>
</protein>
<dbReference type="AlphaFoldDB" id="Q5AWF2"/>
<organism evidence="2 3">
    <name type="scientific">Emericella nidulans (strain FGSC A4 / ATCC 38163 / CBS 112.46 / NRRL 194 / M139)</name>
    <name type="common">Aspergillus nidulans</name>
    <dbReference type="NCBI Taxonomy" id="227321"/>
    <lineage>
        <taxon>Eukaryota</taxon>
        <taxon>Fungi</taxon>
        <taxon>Dikarya</taxon>
        <taxon>Ascomycota</taxon>
        <taxon>Pezizomycotina</taxon>
        <taxon>Eurotiomycetes</taxon>
        <taxon>Eurotiomycetidae</taxon>
        <taxon>Eurotiales</taxon>
        <taxon>Aspergillaceae</taxon>
        <taxon>Aspergillus</taxon>
        <taxon>Aspergillus subgen. Nidulantes</taxon>
    </lineage>
</organism>
<dbReference type="OMA" id="NEYENFT"/>
<feature type="chain" id="PRO_5013062385" evidence="1">
    <location>
        <begin position="16"/>
        <end position="137"/>
    </location>
</feature>
<proteinExistence type="predicted"/>
<accession>C8VCG8</accession>
<keyword evidence="1" id="KW-0732">Signal</keyword>
<accession>Q5AWF2</accession>
<dbReference type="KEGG" id="ani:ANIA_07378"/>
<evidence type="ECO:0000313" key="3">
    <source>
        <dbReference type="Proteomes" id="UP000000560"/>
    </source>
</evidence>
<reference evidence="3" key="1">
    <citation type="journal article" date="2005" name="Nature">
        <title>Sequencing of Aspergillus nidulans and comparative analysis with A. fumigatus and A. oryzae.</title>
        <authorList>
            <person name="Galagan J.E."/>
            <person name="Calvo S.E."/>
            <person name="Cuomo C."/>
            <person name="Ma L.J."/>
            <person name="Wortman J.R."/>
            <person name="Batzoglou S."/>
            <person name="Lee S.I."/>
            <person name="Basturkmen M."/>
            <person name="Spevak C.C."/>
            <person name="Clutterbuck J."/>
            <person name="Kapitonov V."/>
            <person name="Jurka J."/>
            <person name="Scazzocchio C."/>
            <person name="Farman M."/>
            <person name="Butler J."/>
            <person name="Purcell S."/>
            <person name="Harris S."/>
            <person name="Braus G.H."/>
            <person name="Draht O."/>
            <person name="Busch S."/>
            <person name="D'Enfert C."/>
            <person name="Bouchier C."/>
            <person name="Goldman G.H."/>
            <person name="Bell-Pedersen D."/>
            <person name="Griffiths-Jones S."/>
            <person name="Doonan J.H."/>
            <person name="Yu J."/>
            <person name="Vienken K."/>
            <person name="Pain A."/>
            <person name="Freitag M."/>
            <person name="Selker E.U."/>
            <person name="Archer D.B."/>
            <person name="Penalva M.A."/>
            <person name="Oakley B.R."/>
            <person name="Momany M."/>
            <person name="Tanaka T."/>
            <person name="Kumagai T."/>
            <person name="Asai K."/>
            <person name="Machida M."/>
            <person name="Nierman W.C."/>
            <person name="Denning D.W."/>
            <person name="Caddick M."/>
            <person name="Hynes M."/>
            <person name="Paoletti M."/>
            <person name="Fischer R."/>
            <person name="Miller B."/>
            <person name="Dyer P."/>
            <person name="Sachs M.S."/>
            <person name="Osmani S.A."/>
            <person name="Birren B.W."/>
        </authorList>
    </citation>
    <scope>NUCLEOTIDE SEQUENCE [LARGE SCALE GENOMIC DNA]</scope>
    <source>
        <strain evidence="3">FGSC A4 / ATCC 38163 / CBS 112.46 / NRRL 194 / M139</strain>
    </source>
</reference>
<evidence type="ECO:0000256" key="1">
    <source>
        <dbReference type="SAM" id="SignalP"/>
    </source>
</evidence>
<feature type="signal peptide" evidence="1">
    <location>
        <begin position="1"/>
        <end position="15"/>
    </location>
</feature>
<dbReference type="OrthoDB" id="2841294at2759"/>
<keyword evidence="3" id="KW-1185">Reference proteome</keyword>
<dbReference type="EMBL" id="BN001304">
    <property type="protein sequence ID" value="CBF78503.1"/>
    <property type="molecule type" value="Genomic_DNA"/>
</dbReference>